<dbReference type="EMBL" id="CAJNIZ010047193">
    <property type="protein sequence ID" value="CAE7763999.1"/>
    <property type="molecule type" value="Genomic_DNA"/>
</dbReference>
<feature type="compositionally biased region" description="Polar residues" evidence="1">
    <location>
        <begin position="425"/>
        <end position="434"/>
    </location>
</feature>
<evidence type="ECO:0000256" key="2">
    <source>
        <dbReference type="SAM" id="Phobius"/>
    </source>
</evidence>
<feature type="transmembrane region" description="Helical" evidence="2">
    <location>
        <begin position="89"/>
        <end position="108"/>
    </location>
</feature>
<protein>
    <recommendedName>
        <fullName evidence="5">Ion transport domain-containing protein</fullName>
    </recommendedName>
</protein>
<evidence type="ECO:0008006" key="5">
    <source>
        <dbReference type="Google" id="ProtNLM"/>
    </source>
</evidence>
<reference evidence="3" key="1">
    <citation type="submission" date="2021-02" db="EMBL/GenBank/DDBJ databases">
        <authorList>
            <person name="Dougan E. K."/>
            <person name="Rhodes N."/>
            <person name="Thang M."/>
            <person name="Chan C."/>
        </authorList>
    </citation>
    <scope>NUCLEOTIDE SEQUENCE</scope>
</reference>
<dbReference type="OrthoDB" id="413462at2759"/>
<keyword evidence="2" id="KW-1133">Transmembrane helix</keyword>
<keyword evidence="4" id="KW-1185">Reference proteome</keyword>
<feature type="region of interest" description="Disordered" evidence="1">
    <location>
        <begin position="412"/>
        <end position="434"/>
    </location>
</feature>
<keyword evidence="2" id="KW-0472">Membrane</keyword>
<comment type="caution">
    <text evidence="3">The sequence shown here is derived from an EMBL/GenBank/DDBJ whole genome shotgun (WGS) entry which is preliminary data.</text>
</comment>
<dbReference type="Proteomes" id="UP000649617">
    <property type="component" value="Unassembled WGS sequence"/>
</dbReference>
<name>A0A812Y7N1_SYMPI</name>
<evidence type="ECO:0000313" key="4">
    <source>
        <dbReference type="Proteomes" id="UP000649617"/>
    </source>
</evidence>
<evidence type="ECO:0000256" key="1">
    <source>
        <dbReference type="SAM" id="MobiDB-lite"/>
    </source>
</evidence>
<feature type="transmembrane region" description="Helical" evidence="2">
    <location>
        <begin position="228"/>
        <end position="247"/>
    </location>
</feature>
<proteinExistence type="predicted"/>
<accession>A0A812Y7N1</accession>
<keyword evidence="2" id="KW-0812">Transmembrane</keyword>
<dbReference type="AlphaFoldDB" id="A0A812Y7N1"/>
<feature type="transmembrane region" description="Helical" evidence="2">
    <location>
        <begin position="143"/>
        <end position="162"/>
    </location>
</feature>
<feature type="non-terminal residue" evidence="3">
    <location>
        <position position="1"/>
    </location>
</feature>
<evidence type="ECO:0000313" key="3">
    <source>
        <dbReference type="EMBL" id="CAE7763999.1"/>
    </source>
</evidence>
<feature type="transmembrane region" description="Helical" evidence="2">
    <location>
        <begin position="197"/>
        <end position="221"/>
    </location>
</feature>
<feature type="transmembrane region" description="Helical" evidence="2">
    <location>
        <begin position="299"/>
        <end position="321"/>
    </location>
</feature>
<sequence>MRRVNYYIGRMLVDEEGALAPSMQKLVKHGDPNLLCHPCTRFVFDLLWSRMCCLAFIITKLWFVLTLLDFIVGLQYGILMFDSAGPGRFALIGCRLFMYIFSLGQLFIKHTAQVSSAYKEARTVRCLKRVPLPAYLFSSRQEFVEFVLALFLMCMLAMEPFLHCLNVDDRWVTNCCEHGEFYCSLSDNYDRISTIPMLLYFVLAADLIHLNIHLSSFAVICTSLWWEFVLYLGALTFLATAFASAIACLPQTGADDSVQLRDFYNWPSAFQSLLSMALSMYGGNNYEEIATADEVPLKWWIMAFGACWHIFLMNLMVAQLCESYRGIFRDAMGHAWLTRGTLILETAMPLISAKRWKAFVDDLHLEEPCELDEGDVGPRSGVPTVEGPFEYLKSPNVDLDRVCRFGGLASMDLPWPEDKPDEDSNAQLQQLTQK</sequence>
<organism evidence="3 4">
    <name type="scientific">Symbiodinium pilosum</name>
    <name type="common">Dinoflagellate</name>
    <dbReference type="NCBI Taxonomy" id="2952"/>
    <lineage>
        <taxon>Eukaryota</taxon>
        <taxon>Sar</taxon>
        <taxon>Alveolata</taxon>
        <taxon>Dinophyceae</taxon>
        <taxon>Suessiales</taxon>
        <taxon>Symbiodiniaceae</taxon>
        <taxon>Symbiodinium</taxon>
    </lineage>
</organism>
<gene>
    <name evidence="3" type="ORF">SPIL2461_LOCUS22357</name>
</gene>
<feature type="transmembrane region" description="Helical" evidence="2">
    <location>
        <begin position="51"/>
        <end position="77"/>
    </location>
</feature>